<name>A0A2H0V9Y5_9BACT</name>
<comment type="caution">
    <text evidence="3">The sequence shown here is derived from an EMBL/GenBank/DDBJ whole genome shotgun (WGS) entry which is preliminary data.</text>
</comment>
<keyword evidence="2" id="KW-1133">Transmembrane helix</keyword>
<dbReference type="NCBIfam" id="TIGR04336">
    <property type="entry name" value="AmmeMemoSam_B"/>
    <property type="match status" value="1"/>
</dbReference>
<feature type="transmembrane region" description="Helical" evidence="2">
    <location>
        <begin position="6"/>
        <end position="26"/>
    </location>
</feature>
<dbReference type="EMBL" id="PFAK01000064">
    <property type="protein sequence ID" value="PIR95917.1"/>
    <property type="molecule type" value="Genomic_DNA"/>
</dbReference>
<reference evidence="4" key="1">
    <citation type="submission" date="2017-09" db="EMBL/GenBank/DDBJ databases">
        <title>Depth-based differentiation of microbial function through sediment-hosted aquifers and enrichment of novel symbionts in the deep terrestrial subsurface.</title>
        <authorList>
            <person name="Probst A.J."/>
            <person name="Ladd B."/>
            <person name="Jarett J.K."/>
            <person name="Geller-Mcgrath D.E."/>
            <person name="Sieber C.M.K."/>
            <person name="Emerson J.B."/>
            <person name="Anantharaman K."/>
            <person name="Thomas B.C."/>
            <person name="Malmstrom R."/>
            <person name="Stieglmeier M."/>
            <person name="Klingl A."/>
            <person name="Woyke T."/>
            <person name="Ryan C.M."/>
            <person name="Banfield J.F."/>
        </authorList>
    </citation>
    <scope>NUCLEOTIDE SEQUENCE [LARGE SCALE GENOMIC DNA]</scope>
</reference>
<comment type="similarity">
    <text evidence="1">Belongs to the MEMO1 family.</text>
</comment>
<evidence type="ECO:0000256" key="1">
    <source>
        <dbReference type="ARBA" id="ARBA00006315"/>
    </source>
</evidence>
<dbReference type="PANTHER" id="PTHR11060">
    <property type="entry name" value="PROTEIN MEMO1"/>
    <property type="match status" value="1"/>
</dbReference>
<gene>
    <name evidence="3" type="primary">amrB</name>
    <name evidence="3" type="ORF">COT92_03965</name>
</gene>
<keyword evidence="2" id="KW-0812">Transmembrane</keyword>
<accession>A0A2H0V9Y5</accession>
<keyword evidence="2" id="KW-0472">Membrane</keyword>
<dbReference type="PANTHER" id="PTHR11060:SF0">
    <property type="entry name" value="PROTEIN MEMO1"/>
    <property type="match status" value="1"/>
</dbReference>
<proteinExistence type="inferred from homology"/>
<evidence type="ECO:0000313" key="4">
    <source>
        <dbReference type="Proteomes" id="UP000230922"/>
    </source>
</evidence>
<evidence type="ECO:0000256" key="2">
    <source>
        <dbReference type="SAM" id="Phobius"/>
    </source>
</evidence>
<protein>
    <submittedName>
        <fullName evidence="3">AmmeMemoRadiSam system protein B</fullName>
    </submittedName>
</protein>
<dbReference type="Gene3D" id="3.40.830.10">
    <property type="entry name" value="LigB-like"/>
    <property type="match status" value="1"/>
</dbReference>
<organism evidence="3 4">
    <name type="scientific">Candidatus Doudnabacteria bacterium CG10_big_fil_rev_8_21_14_0_10_42_18</name>
    <dbReference type="NCBI Taxonomy" id="1974552"/>
    <lineage>
        <taxon>Bacteria</taxon>
        <taxon>Candidatus Doudnaibacteriota</taxon>
    </lineage>
</organism>
<dbReference type="Proteomes" id="UP000230922">
    <property type="component" value="Unassembled WGS sequence"/>
</dbReference>
<dbReference type="InterPro" id="IPR002737">
    <property type="entry name" value="MEMO1_fam"/>
</dbReference>
<dbReference type="Pfam" id="PF01875">
    <property type="entry name" value="Memo"/>
    <property type="match status" value="1"/>
</dbReference>
<dbReference type="CDD" id="cd07361">
    <property type="entry name" value="MEMO_like"/>
    <property type="match status" value="1"/>
</dbReference>
<dbReference type="AlphaFoldDB" id="A0A2H0V9Y5"/>
<sequence>MKKNFFWLVGLLLIATVAFLGVPWLLRRNDGQEPSRAVAGSQYINYSGQVLRKSELSEVQTAIPEGMVPLAGITSHHLPTAENFIDEFYAQIYSVRPDIGVFMVVGPDHFERCKTLASTTAKDFFTPFGTLLNDGKITAALIQAGAGEDNSCFMEEHAIGVQASFIKKYFPDAKLVPVLFSSAAGAEAAEKLLNALMESGQDVFVISSTDFSHYEPLAVADRVDELTERQIKNLDAKSATLRQVDSVAALNFVLGFTKAQKAELSYFEHASSYDFTGNPDNTTSYFNVIFAK</sequence>
<evidence type="ECO:0000313" key="3">
    <source>
        <dbReference type="EMBL" id="PIR95917.1"/>
    </source>
</evidence>